<feature type="region of interest" description="Disordered" evidence="1">
    <location>
        <begin position="59"/>
        <end position="78"/>
    </location>
</feature>
<accession>A0A1B2EKZ4</accession>
<keyword evidence="2" id="KW-0812">Transmembrane</keyword>
<dbReference type="KEGG" id="moc:BB934_22290"/>
<reference evidence="3" key="1">
    <citation type="submission" date="2016-07" db="EMBL/GenBank/DDBJ databases">
        <title>Microvirga ossetica sp. nov. a new species of rhizobia isolated from root nodules of the legume species Vicia alpestris Steven originated from North Ossetia region in the Caucasus.</title>
        <authorList>
            <person name="Safronova V.I."/>
            <person name="Kuznetsova I.G."/>
            <person name="Sazanova A.L."/>
            <person name="Belimov A."/>
            <person name="Andronov E."/>
            <person name="Osledkin Y.S."/>
            <person name="Onishchuk O.P."/>
            <person name="Kurchak O.N."/>
            <person name="Shaposhnikov A.I."/>
            <person name="Willems A."/>
            <person name="Tikhonovich I.A."/>
        </authorList>
    </citation>
    <scope>NUCLEOTIDE SEQUENCE [LARGE SCALE GENOMIC DNA]</scope>
    <source>
        <strain evidence="3">V5/3M</strain>
    </source>
</reference>
<sequence length="78" mass="8374">MVIVLMLAAWVGGLITAIALWPFGWLIALAGAPFGGSALVLIVSVLVALRDAYAEKARSNQHLSTSTLPLIRQRPRSY</sequence>
<evidence type="ECO:0000313" key="3">
    <source>
        <dbReference type="EMBL" id="ANY80621.1"/>
    </source>
</evidence>
<dbReference type="AlphaFoldDB" id="A0A1B2EKZ4"/>
<keyword evidence="2" id="KW-1133">Transmembrane helix</keyword>
<feature type="transmembrane region" description="Helical" evidence="2">
    <location>
        <begin position="27"/>
        <end position="49"/>
    </location>
</feature>
<protein>
    <submittedName>
        <fullName evidence="3">Uncharacterized protein</fullName>
    </submittedName>
</protein>
<proteinExistence type="predicted"/>
<dbReference type="EMBL" id="CP016616">
    <property type="protein sequence ID" value="ANY80621.1"/>
    <property type="molecule type" value="Genomic_DNA"/>
</dbReference>
<evidence type="ECO:0000256" key="1">
    <source>
        <dbReference type="SAM" id="MobiDB-lite"/>
    </source>
</evidence>
<keyword evidence="2" id="KW-0472">Membrane</keyword>
<gene>
    <name evidence="3" type="ORF">BB934_22290</name>
</gene>
<name>A0A1B2EKZ4_9HYPH</name>
<organism evidence="3">
    <name type="scientific">Microvirga ossetica</name>
    <dbReference type="NCBI Taxonomy" id="1882682"/>
    <lineage>
        <taxon>Bacteria</taxon>
        <taxon>Pseudomonadati</taxon>
        <taxon>Pseudomonadota</taxon>
        <taxon>Alphaproteobacteria</taxon>
        <taxon>Hyphomicrobiales</taxon>
        <taxon>Methylobacteriaceae</taxon>
        <taxon>Microvirga</taxon>
    </lineage>
</organism>
<evidence type="ECO:0000256" key="2">
    <source>
        <dbReference type="SAM" id="Phobius"/>
    </source>
</evidence>